<gene>
    <name evidence="2" type="ORF">CVP05_12140</name>
</gene>
<protein>
    <submittedName>
        <fullName evidence="2">Uncharacterized protein</fullName>
    </submittedName>
</protein>
<reference evidence="2 3" key="1">
    <citation type="submission" date="2017-11" db="EMBL/GenBank/DDBJ databases">
        <title>Reclassification of Bisgaard taxon 7 as Conservatibacter flavescens gen. nov., sp. nov.</title>
        <authorList>
            <person name="Christensen H."/>
        </authorList>
    </citation>
    <scope>NUCLEOTIDE SEQUENCE [LARGE SCALE GENOMIC DNA]</scope>
    <source>
        <strain evidence="2 3">7_4</strain>
    </source>
</reference>
<keyword evidence="3" id="KW-1185">Reference proteome</keyword>
<name>A0A2M8RZG9_9PAST</name>
<sequence length="247" mass="29749">MRILFFLLVSLPAFAQNNCAIENQKWLEDITSSTHLKNVKDYAFSRNDVSAIKELIYISIDHLLDQKIFYKQNYYIYDCRFNKNIDLPKKIFEPIKTATIKMRHLFIKPTQKEKGIYDYYISYLEKRNNSSHWNYSEIVELGSVLDAITDFSENDFMELGLVFKKKQLLKNIPLKEITKYYNVKYDIDNINEKIFKKIENKSYAIYEYEAIINKVKFKFIFCVSKFNYMENAQYPNKWNRLIIERLD</sequence>
<evidence type="ECO:0000313" key="2">
    <source>
        <dbReference type="EMBL" id="PJG84285.1"/>
    </source>
</evidence>
<organism evidence="2 3">
    <name type="scientific">Conservatibacter flavescens</name>
    <dbReference type="NCBI Taxonomy" id="28161"/>
    <lineage>
        <taxon>Bacteria</taxon>
        <taxon>Pseudomonadati</taxon>
        <taxon>Pseudomonadota</taxon>
        <taxon>Gammaproteobacteria</taxon>
        <taxon>Pasteurellales</taxon>
        <taxon>Pasteurellaceae</taxon>
        <taxon>Conservatibacter</taxon>
    </lineage>
</organism>
<dbReference type="Proteomes" id="UP000229329">
    <property type="component" value="Unassembled WGS sequence"/>
</dbReference>
<keyword evidence="1" id="KW-0732">Signal</keyword>
<dbReference type="AlphaFoldDB" id="A0A2M8RZG9"/>
<comment type="caution">
    <text evidence="2">The sequence shown here is derived from an EMBL/GenBank/DDBJ whole genome shotgun (WGS) entry which is preliminary data.</text>
</comment>
<dbReference type="EMBL" id="PHHA01000040">
    <property type="protein sequence ID" value="PJG84285.1"/>
    <property type="molecule type" value="Genomic_DNA"/>
</dbReference>
<evidence type="ECO:0000313" key="3">
    <source>
        <dbReference type="Proteomes" id="UP000229329"/>
    </source>
</evidence>
<feature type="chain" id="PRO_5014708617" evidence="1">
    <location>
        <begin position="16"/>
        <end position="247"/>
    </location>
</feature>
<proteinExistence type="predicted"/>
<feature type="signal peptide" evidence="1">
    <location>
        <begin position="1"/>
        <end position="15"/>
    </location>
</feature>
<dbReference type="RefSeq" id="WP_100289826.1">
    <property type="nucleotide sequence ID" value="NZ_PHHA01000040.1"/>
</dbReference>
<accession>A0A2M8RZG9</accession>
<evidence type="ECO:0000256" key="1">
    <source>
        <dbReference type="SAM" id="SignalP"/>
    </source>
</evidence>